<dbReference type="PANTHER" id="PTHR46056:SF12">
    <property type="entry name" value="LONG-CHAIN-ALCOHOL OXIDASE"/>
    <property type="match status" value="1"/>
</dbReference>
<protein>
    <submittedName>
        <fullName evidence="5">Uncharacterized protein</fullName>
    </submittedName>
</protein>
<keyword evidence="3" id="KW-0274">FAD</keyword>
<dbReference type="PANTHER" id="PTHR46056">
    <property type="entry name" value="LONG-CHAIN-ALCOHOL OXIDASE"/>
    <property type="match status" value="1"/>
</dbReference>
<organism evidence="5 6">
    <name type="scientific">Kingdonia uniflora</name>
    <dbReference type="NCBI Taxonomy" id="39325"/>
    <lineage>
        <taxon>Eukaryota</taxon>
        <taxon>Viridiplantae</taxon>
        <taxon>Streptophyta</taxon>
        <taxon>Embryophyta</taxon>
        <taxon>Tracheophyta</taxon>
        <taxon>Spermatophyta</taxon>
        <taxon>Magnoliopsida</taxon>
        <taxon>Ranunculales</taxon>
        <taxon>Circaeasteraceae</taxon>
        <taxon>Kingdonia</taxon>
    </lineage>
</organism>
<dbReference type="OrthoDB" id="269227at2759"/>
<proteinExistence type="inferred from homology"/>
<comment type="caution">
    <text evidence="5">The sequence shown here is derived from an EMBL/GenBank/DDBJ whole genome shotgun (WGS) entry which is preliminary data.</text>
</comment>
<evidence type="ECO:0000313" key="5">
    <source>
        <dbReference type="EMBL" id="KAF6155094.1"/>
    </source>
</evidence>
<evidence type="ECO:0000256" key="3">
    <source>
        <dbReference type="ARBA" id="ARBA00022827"/>
    </source>
</evidence>
<evidence type="ECO:0000256" key="4">
    <source>
        <dbReference type="ARBA" id="ARBA00023002"/>
    </source>
</evidence>
<evidence type="ECO:0000256" key="1">
    <source>
        <dbReference type="ARBA" id="ARBA00010790"/>
    </source>
</evidence>
<keyword evidence="2" id="KW-0285">Flavoprotein</keyword>
<dbReference type="Proteomes" id="UP000541444">
    <property type="component" value="Unassembled WGS sequence"/>
</dbReference>
<dbReference type="EMBL" id="JACGCM010001441">
    <property type="protein sequence ID" value="KAF6155094.1"/>
    <property type="molecule type" value="Genomic_DNA"/>
</dbReference>
<comment type="similarity">
    <text evidence="1">Belongs to the GMC oxidoreductase family.</text>
</comment>
<name>A0A7J7MJX6_9MAGN</name>
<reference evidence="5 6" key="1">
    <citation type="journal article" date="2020" name="IScience">
        <title>Genome Sequencing of the Endangered Kingdonia uniflora (Circaeasteraceae, Ranunculales) Reveals Potential Mechanisms of Evolutionary Specialization.</title>
        <authorList>
            <person name="Sun Y."/>
            <person name="Deng T."/>
            <person name="Zhang A."/>
            <person name="Moore M.J."/>
            <person name="Landis J.B."/>
            <person name="Lin N."/>
            <person name="Zhang H."/>
            <person name="Zhang X."/>
            <person name="Huang J."/>
            <person name="Zhang X."/>
            <person name="Sun H."/>
            <person name="Wang H."/>
        </authorList>
    </citation>
    <scope>NUCLEOTIDE SEQUENCE [LARGE SCALE GENOMIC DNA]</scope>
    <source>
        <strain evidence="5">TB1705</strain>
        <tissue evidence="5">Leaf</tissue>
    </source>
</reference>
<evidence type="ECO:0000313" key="6">
    <source>
        <dbReference type="Proteomes" id="UP000541444"/>
    </source>
</evidence>
<dbReference type="GO" id="GO:0016491">
    <property type="term" value="F:oxidoreductase activity"/>
    <property type="evidence" value="ECO:0007669"/>
    <property type="project" value="UniProtKB-KW"/>
</dbReference>
<evidence type="ECO:0000256" key="2">
    <source>
        <dbReference type="ARBA" id="ARBA00022630"/>
    </source>
</evidence>
<keyword evidence="6" id="KW-1185">Reference proteome</keyword>
<accession>A0A7J7MJX6</accession>
<gene>
    <name evidence="5" type="ORF">GIB67_035841</name>
</gene>
<sequence>MLSSGLKNPNIGKKLHLHPALMVWGYFPETLTDLPEKTFQGGIITSLHKISSHESKFDVQTVIETPTLGPASFGVLLPWVSGHDTKKRLLKYLRTAHLFALVKDQGSGEVKQEGRISYKLDPSDKENLKMGMRRALQILVTAGATEDQSLMEIFGTSTVLHIRWGAVEWARRKKMVRLMRTVRVGELILKAKDGAVALRRGIT</sequence>
<dbReference type="AlphaFoldDB" id="A0A7J7MJX6"/>
<keyword evidence="4" id="KW-0560">Oxidoreductase</keyword>